<comment type="caution">
    <text evidence="1">The sequence shown here is derived from an EMBL/GenBank/DDBJ whole genome shotgun (WGS) entry which is preliminary data.</text>
</comment>
<accession>A0ABT2HA88</accession>
<dbReference type="Proteomes" id="UP001165586">
    <property type="component" value="Unassembled WGS sequence"/>
</dbReference>
<proteinExistence type="predicted"/>
<protein>
    <recommendedName>
        <fullName evidence="3">Interleukin-7</fullName>
    </recommendedName>
</protein>
<name>A0ABT2HA88_9MICO</name>
<feature type="non-terminal residue" evidence="1">
    <location>
        <position position="1"/>
    </location>
</feature>
<organism evidence="1 2">
    <name type="scientific">Herbiconiux daphne</name>
    <dbReference type="NCBI Taxonomy" id="2970914"/>
    <lineage>
        <taxon>Bacteria</taxon>
        <taxon>Bacillati</taxon>
        <taxon>Actinomycetota</taxon>
        <taxon>Actinomycetes</taxon>
        <taxon>Micrococcales</taxon>
        <taxon>Microbacteriaceae</taxon>
        <taxon>Herbiconiux</taxon>
    </lineage>
</organism>
<evidence type="ECO:0000313" key="1">
    <source>
        <dbReference type="EMBL" id="MCS5736849.1"/>
    </source>
</evidence>
<dbReference type="RefSeq" id="WP_259543043.1">
    <property type="nucleotide sequence ID" value="NZ_JANLCJ010000223.1"/>
</dbReference>
<dbReference type="EMBL" id="JANLCJ010000223">
    <property type="protein sequence ID" value="MCS5736849.1"/>
    <property type="molecule type" value="Genomic_DNA"/>
</dbReference>
<evidence type="ECO:0000313" key="2">
    <source>
        <dbReference type="Proteomes" id="UP001165586"/>
    </source>
</evidence>
<reference evidence="1" key="1">
    <citation type="submission" date="2022-08" db="EMBL/GenBank/DDBJ databases">
        <authorList>
            <person name="Deng Y."/>
            <person name="Han X.-F."/>
            <person name="Zhang Y.-Q."/>
        </authorList>
    </citation>
    <scope>NUCLEOTIDE SEQUENCE</scope>
    <source>
        <strain evidence="1">CPCC 203386</strain>
    </source>
</reference>
<evidence type="ECO:0008006" key="3">
    <source>
        <dbReference type="Google" id="ProtNLM"/>
    </source>
</evidence>
<keyword evidence="2" id="KW-1185">Reference proteome</keyword>
<sequence>SCLKALGHIKTCFQGEEREEFTNSLLVMNKSFDLKLKMRIKLNQSSRREVTLTNLERLMN</sequence>
<gene>
    <name evidence="1" type="ORF">N1032_24260</name>
</gene>